<organism evidence="2 3">
    <name type="scientific">Amnibacterium endophyticum</name>
    <dbReference type="NCBI Taxonomy" id="2109337"/>
    <lineage>
        <taxon>Bacteria</taxon>
        <taxon>Bacillati</taxon>
        <taxon>Actinomycetota</taxon>
        <taxon>Actinomycetes</taxon>
        <taxon>Micrococcales</taxon>
        <taxon>Microbacteriaceae</taxon>
        <taxon>Amnibacterium</taxon>
    </lineage>
</organism>
<name>A0ABW4LCN4_9MICO</name>
<keyword evidence="3" id="KW-1185">Reference proteome</keyword>
<feature type="region of interest" description="Disordered" evidence="1">
    <location>
        <begin position="1"/>
        <end position="21"/>
    </location>
</feature>
<dbReference type="RefSeq" id="WP_377933403.1">
    <property type="nucleotide sequence ID" value="NZ_JBHUEA010000008.1"/>
</dbReference>
<evidence type="ECO:0000256" key="1">
    <source>
        <dbReference type="SAM" id="MobiDB-lite"/>
    </source>
</evidence>
<comment type="caution">
    <text evidence="2">The sequence shown here is derived from an EMBL/GenBank/DDBJ whole genome shotgun (WGS) entry which is preliminary data.</text>
</comment>
<evidence type="ECO:0000313" key="3">
    <source>
        <dbReference type="Proteomes" id="UP001597347"/>
    </source>
</evidence>
<accession>A0ABW4LCN4</accession>
<evidence type="ECO:0000313" key="2">
    <source>
        <dbReference type="EMBL" id="MFD1721296.1"/>
    </source>
</evidence>
<reference evidence="3" key="1">
    <citation type="journal article" date="2019" name="Int. J. Syst. Evol. Microbiol.">
        <title>The Global Catalogue of Microorganisms (GCM) 10K type strain sequencing project: providing services to taxonomists for standard genome sequencing and annotation.</title>
        <authorList>
            <consortium name="The Broad Institute Genomics Platform"/>
            <consortium name="The Broad Institute Genome Sequencing Center for Infectious Disease"/>
            <person name="Wu L."/>
            <person name="Ma J."/>
        </authorList>
    </citation>
    <scope>NUCLEOTIDE SEQUENCE [LARGE SCALE GENOMIC DNA]</scope>
    <source>
        <strain evidence="3">CGMCC 1.12471</strain>
    </source>
</reference>
<gene>
    <name evidence="2" type="ORF">ACFSBI_07015</name>
</gene>
<dbReference type="SUPFAM" id="SSF53955">
    <property type="entry name" value="Lysozyme-like"/>
    <property type="match status" value="1"/>
</dbReference>
<dbReference type="Proteomes" id="UP001597347">
    <property type="component" value="Unassembled WGS sequence"/>
</dbReference>
<dbReference type="EMBL" id="JBHUEA010000008">
    <property type="protein sequence ID" value="MFD1721296.1"/>
    <property type="molecule type" value="Genomic_DNA"/>
</dbReference>
<sequence>MDDALDERALPEPEVLEEEEAAPAPWWARVRILLPGLVTTVGGAGITLALIGNAYATTLPGDEPDTRPTVAVQHYVVPPEAVLDDITVDRIKVSAAPVAPSGSSGGAVSMPTGPVAPVGEAQQYAAQQIAARGWAKKELACLVPLWSRESGWNAHAGRPNGPYGIPQAYPGTKMASAGGDWLNDHRVQIRWGLGYIAGRYGTPCGAWAHWQSAHSY</sequence>
<proteinExistence type="predicted"/>
<dbReference type="InterPro" id="IPR023346">
    <property type="entry name" value="Lysozyme-like_dom_sf"/>
</dbReference>
<feature type="compositionally biased region" description="Basic and acidic residues" evidence="1">
    <location>
        <begin position="1"/>
        <end position="11"/>
    </location>
</feature>
<protein>
    <submittedName>
        <fullName evidence="2">Lytic transglycosylase domain-containing protein</fullName>
    </submittedName>
</protein>